<reference evidence="1 2" key="1">
    <citation type="submission" date="2019-12" db="EMBL/GenBank/DDBJ databases">
        <title>Genomic-based taxomic classification of the family Erythrobacteraceae.</title>
        <authorList>
            <person name="Xu L."/>
        </authorList>
    </citation>
    <scope>NUCLEOTIDE SEQUENCE [LARGE SCALE GENOMIC DNA]</scope>
    <source>
        <strain evidence="1 2">MCCC 1K01500</strain>
    </source>
</reference>
<dbReference type="InterPro" id="IPR029044">
    <property type="entry name" value="Nucleotide-diphossugar_trans"/>
</dbReference>
<name>A0A6I4SXK3_9SPHN</name>
<dbReference type="Gene3D" id="3.90.550.10">
    <property type="entry name" value="Spore Coat Polysaccharide Biosynthesis Protein SpsA, Chain A"/>
    <property type="match status" value="1"/>
</dbReference>
<accession>A0A6I4SXK3</accession>
<sequence length="351" mass="39821">MKVIVPCAGKSSRFPDMPPKWMLPDHDGLPMVRKAIEGLNVPAEDLIFTILREHEAEFGAIAGLHRAFGPNIKCIVLEMPTRSQSETVAETLKQAEIQEPFLVKDSDNYFSLDWIEDDLNYVSVASLNDFDHINARNKSYVQVDQEGLIRNIREKNVISDLFSVGGYYFVDPDEFLSCFEELSSVGNEAISEIYLSEIIGSMILRGHAFKTKKALNYRDWGTINEWREELERRRLYLVAVDGFVFERGSSFFSPLFHEVKSNPQAIEVIKKMNSLGQSIIYLSVRPGELEDMTKQQIRELGLPDAPIVFNCGVAPWALLTSPHATLPFITSRSAELDPNDFNLLDKLELRS</sequence>
<evidence type="ECO:0008006" key="3">
    <source>
        <dbReference type="Google" id="ProtNLM"/>
    </source>
</evidence>
<proteinExistence type="predicted"/>
<keyword evidence="2" id="KW-1185">Reference proteome</keyword>
<dbReference type="SUPFAM" id="SSF53448">
    <property type="entry name" value="Nucleotide-diphospho-sugar transferases"/>
    <property type="match status" value="1"/>
</dbReference>
<organism evidence="1 2">
    <name type="scientific">Croceibacterium salegens</name>
    <dbReference type="NCBI Taxonomy" id="1737568"/>
    <lineage>
        <taxon>Bacteria</taxon>
        <taxon>Pseudomonadati</taxon>
        <taxon>Pseudomonadota</taxon>
        <taxon>Alphaproteobacteria</taxon>
        <taxon>Sphingomonadales</taxon>
        <taxon>Erythrobacteraceae</taxon>
        <taxon>Croceibacterium</taxon>
    </lineage>
</organism>
<dbReference type="Proteomes" id="UP000433652">
    <property type="component" value="Unassembled WGS sequence"/>
</dbReference>
<dbReference type="AlphaFoldDB" id="A0A6I4SXK3"/>
<evidence type="ECO:0000313" key="1">
    <source>
        <dbReference type="EMBL" id="MXO60721.1"/>
    </source>
</evidence>
<comment type="caution">
    <text evidence="1">The sequence shown here is derived from an EMBL/GenBank/DDBJ whole genome shotgun (WGS) entry which is preliminary data.</text>
</comment>
<protein>
    <recommendedName>
        <fullName evidence="3">Nucleotidyl transferase domain-containing protein</fullName>
    </recommendedName>
</protein>
<dbReference type="RefSeq" id="WP_159797109.1">
    <property type="nucleotide sequence ID" value="NZ_WTYM01000057.1"/>
</dbReference>
<dbReference type="OrthoDB" id="9788272at2"/>
<evidence type="ECO:0000313" key="2">
    <source>
        <dbReference type="Proteomes" id="UP000433652"/>
    </source>
</evidence>
<dbReference type="EMBL" id="WTYM01000057">
    <property type="protein sequence ID" value="MXO60721.1"/>
    <property type="molecule type" value="Genomic_DNA"/>
</dbReference>
<gene>
    <name evidence="1" type="ORF">GRI89_14355</name>
</gene>